<dbReference type="Gene3D" id="2.60.175.10">
    <property type="entry name" value="Capsid protein VP1,Polyomavirus"/>
    <property type="match status" value="1"/>
</dbReference>
<proteinExistence type="inferred from homology"/>
<keyword evidence="9" id="KW-1162">Viral penetration into host cytoplasm</keyword>
<dbReference type="RefSeq" id="YP_007195280.1">
    <property type="nucleotide sequence ID" value="NC_019855.1"/>
</dbReference>
<evidence type="ECO:0000256" key="13">
    <source>
        <dbReference type="ARBA" id="ARBA00022890"/>
    </source>
</evidence>
<dbReference type="InterPro" id="IPR000662">
    <property type="entry name" value="Capsid_VP1_Polyomavir"/>
</dbReference>
<evidence type="ECO:0000256" key="10">
    <source>
        <dbReference type="ARBA" id="ARBA00022804"/>
    </source>
</evidence>
<evidence type="ECO:0000256" key="5">
    <source>
        <dbReference type="ARBA" id="ARBA00022553"/>
    </source>
</evidence>
<reference evidence="20 21" key="1">
    <citation type="journal article" date="2013" name="PLoS Pathog.">
        <title>Novel Polyomaviruses of Nonhuman Primates: Genetic and Serological Predictors for the Existence of Multiple Unknown Polyomaviruses within the Human Population.</title>
        <authorList>
            <person name="Scuda N."/>
            <person name="Madinda N.F."/>
            <person name="Akoua-Koffi C."/>
            <person name="Adjogoua E.V."/>
            <person name="Wevers D."/>
            <person name="Hofmann J."/>
            <person name="Cameron K.N."/>
            <person name="Leendertz S.A."/>
            <person name="Couacy-Hymann E."/>
            <person name="Robbins M."/>
            <person name="Boesch C."/>
            <person name="Jarvis M.A."/>
            <person name="Moens U."/>
            <person name="Mugisha L."/>
            <person name="Calvignac-Spencer S."/>
            <person name="Leendertz F.H."/>
            <person name="Ehlers B."/>
        </authorList>
    </citation>
    <scope>NUCLEOTIDE SEQUENCE [LARGE SCALE GENOMIC DNA]</scope>
    <source>
        <strain evidence="20">3161</strain>
    </source>
</reference>
<evidence type="ECO:0000256" key="11">
    <source>
        <dbReference type="ARBA" id="ARBA00022828"/>
    </source>
</evidence>
<dbReference type="Proteomes" id="UP000156881">
    <property type="component" value="Segment"/>
</dbReference>
<comment type="similarity">
    <text evidence="3 17">Belongs to the polyomaviruses coat protein VP1 family.</text>
</comment>
<evidence type="ECO:0000256" key="14">
    <source>
        <dbReference type="ARBA" id="ARBA00022921"/>
    </source>
</evidence>
<name>K7QJJ1_9POLY</name>
<keyword evidence="5" id="KW-0597">Phosphoprotein</keyword>
<keyword evidence="15 18" id="KW-1015">Disulfide bond</keyword>
<comment type="function">
    <text evidence="17">Forms an icosahedral capsid with a T=7 symmetry.</text>
</comment>
<feature type="region of interest" description="Disordered" evidence="19">
    <location>
        <begin position="362"/>
        <end position="387"/>
    </location>
</feature>
<comment type="subunit">
    <text evidence="4">Homomultimer; disulfide-linked. The virus capsid is composed of 72 icosahedral units, each one composed of five disulfide-linked copies of VP1. Interacts with minor capsid proteins VP2 and VP3.</text>
</comment>
<feature type="compositionally biased region" description="Basic and acidic residues" evidence="19">
    <location>
        <begin position="368"/>
        <end position="387"/>
    </location>
</feature>
<protein>
    <recommendedName>
        <fullName evidence="17">Capsid protein VP1</fullName>
    </recommendedName>
</protein>
<evidence type="ECO:0000313" key="21">
    <source>
        <dbReference type="Proteomes" id="UP000156881"/>
    </source>
</evidence>
<dbReference type="GeneID" id="14258173"/>
<dbReference type="OrthoDB" id="12524at10239"/>
<comment type="subcellular location">
    <subcellularLocation>
        <location evidence="1">Host nucleus</location>
    </subcellularLocation>
    <subcellularLocation>
        <location evidence="2">Virion</location>
    </subcellularLocation>
</comment>
<dbReference type="GO" id="GO:0075509">
    <property type="term" value="P:endocytosis involved in viral entry into host cell"/>
    <property type="evidence" value="ECO:0007669"/>
    <property type="project" value="UniProtKB-KW"/>
</dbReference>
<evidence type="ECO:0000256" key="8">
    <source>
        <dbReference type="ARBA" id="ARBA00022581"/>
    </source>
</evidence>
<feature type="disulfide bond" description="Interchain" evidence="18">
    <location>
        <position position="120"/>
    </location>
</feature>
<keyword evidence="14 17" id="KW-0426">Late protein</keyword>
<evidence type="ECO:0000256" key="9">
    <source>
        <dbReference type="ARBA" id="ARBA00022595"/>
    </source>
</evidence>
<evidence type="ECO:0000256" key="15">
    <source>
        <dbReference type="ARBA" id="ARBA00023157"/>
    </source>
</evidence>
<dbReference type="Pfam" id="PF00718">
    <property type="entry name" value="Polyoma_coat"/>
    <property type="match status" value="1"/>
</dbReference>
<keyword evidence="8 17" id="KW-0945">Host-virus interaction</keyword>
<evidence type="ECO:0000256" key="18">
    <source>
        <dbReference type="PIRSR" id="PIRSR003376-50"/>
    </source>
</evidence>
<keyword evidence="12 17" id="KW-0946">Virion</keyword>
<evidence type="ECO:0000313" key="20">
    <source>
        <dbReference type="EMBL" id="AFU25580.1"/>
    </source>
</evidence>
<keyword evidence="10 17" id="KW-1161">Viral attachment to host cell</keyword>
<keyword evidence="11 17" id="KW-1145">T=7 icosahedral capsid protein</keyword>
<dbReference type="InterPro" id="IPR036931">
    <property type="entry name" value="Polyomavir_VP1_sf"/>
</dbReference>
<feature type="disulfide bond" description="Interchain" evidence="18">
    <location>
        <position position="24"/>
    </location>
</feature>
<keyword evidence="16" id="KW-1160">Virus entry into host cell</keyword>
<evidence type="ECO:0000256" key="17">
    <source>
        <dbReference type="PIRNR" id="PIRNR003376"/>
    </source>
</evidence>
<evidence type="ECO:0000256" key="19">
    <source>
        <dbReference type="SAM" id="MobiDB-lite"/>
    </source>
</evidence>
<dbReference type="GO" id="GO:0005198">
    <property type="term" value="F:structural molecule activity"/>
    <property type="evidence" value="ECO:0007669"/>
    <property type="project" value="UniProtKB-UniRule"/>
</dbReference>
<accession>K7QJJ1</accession>
<organism evidence="20 21">
    <name type="scientific">Alphapolyomavirus quartipanos</name>
    <dbReference type="NCBI Taxonomy" id="1891736"/>
    <lineage>
        <taxon>Viruses</taxon>
        <taxon>Monodnaviria</taxon>
        <taxon>Shotokuvirae</taxon>
        <taxon>Cossaviricota</taxon>
        <taxon>Papovaviricetes</taxon>
        <taxon>Sepolyvirales</taxon>
        <taxon>Polyomaviridae</taxon>
        <taxon>Alphapolyomavirus</taxon>
    </lineage>
</organism>
<evidence type="ECO:0000256" key="2">
    <source>
        <dbReference type="ARBA" id="ARBA00004328"/>
    </source>
</evidence>
<evidence type="ECO:0000256" key="1">
    <source>
        <dbReference type="ARBA" id="ARBA00004147"/>
    </source>
</evidence>
<dbReference type="GO" id="GO:0019062">
    <property type="term" value="P:virion attachment to host cell"/>
    <property type="evidence" value="ECO:0007669"/>
    <property type="project" value="UniProtKB-UniRule"/>
</dbReference>
<dbReference type="GO" id="GO:0042025">
    <property type="term" value="C:host cell nucleus"/>
    <property type="evidence" value="ECO:0007669"/>
    <property type="project" value="UniProtKB-SubCell"/>
</dbReference>
<evidence type="ECO:0000256" key="3">
    <source>
        <dbReference type="ARBA" id="ARBA00006893"/>
    </source>
</evidence>
<dbReference type="KEGG" id="vg:14258173"/>
<keyword evidence="6 17" id="KW-0167">Capsid protein</keyword>
<dbReference type="PIRSF" id="PIRSF003376">
    <property type="entry name" value="Capsid_VP1_Polyomavir"/>
    <property type="match status" value="1"/>
</dbReference>
<evidence type="ECO:0000256" key="4">
    <source>
        <dbReference type="ARBA" id="ARBA00011342"/>
    </source>
</evidence>
<evidence type="ECO:0000256" key="16">
    <source>
        <dbReference type="ARBA" id="ARBA00023296"/>
    </source>
</evidence>
<dbReference type="InterPro" id="IPR011222">
    <property type="entry name" value="dsDNA_vir_gr_I_capsid"/>
</dbReference>
<dbReference type="SUPFAM" id="SSF88648">
    <property type="entry name" value="Group I dsDNA viruses"/>
    <property type="match status" value="1"/>
</dbReference>
<evidence type="ECO:0000256" key="7">
    <source>
        <dbReference type="ARBA" id="ARBA00022562"/>
    </source>
</evidence>
<dbReference type="EMBL" id="JX159980">
    <property type="protein sequence ID" value="AFU25580.1"/>
    <property type="molecule type" value="Genomic_DNA"/>
</dbReference>
<evidence type="ECO:0000256" key="12">
    <source>
        <dbReference type="ARBA" id="ARBA00022844"/>
    </source>
</evidence>
<evidence type="ECO:0000256" key="6">
    <source>
        <dbReference type="ARBA" id="ARBA00022561"/>
    </source>
</evidence>
<keyword evidence="7 17" id="KW-1048">Host nucleus</keyword>
<keyword evidence="21" id="KW-1185">Reference proteome</keyword>
<dbReference type="GO" id="GO:0039620">
    <property type="term" value="C:T=7 icosahedral viral capsid"/>
    <property type="evidence" value="ECO:0007669"/>
    <property type="project" value="UniProtKB-UniRule"/>
</dbReference>
<feature type="region of interest" description="Disordered" evidence="19">
    <location>
        <begin position="1"/>
        <end position="31"/>
    </location>
</feature>
<sequence length="387" mass="42374">MSPKRKRGGDTKSKCSPCPTVDKCPTRTKCSAPPAPVPKLIVKGGVEVLNVITGPDSITTIEAFLNPRMGNNKPDDEDYGFSQNITVATSSTNDKPPQSELPCYSCARISLPLLNEDLTCASLQMWEAVSVKTEVVGISSLVNVHSAAKRDSDQGPALSIEGLNYHMFAVGGEPLELQGLVMNYHTDYAENQSKVISIKTVTNTDMTKENQVLKTSAKAVLDLDGLYPIEIWCPDPSRNENTRYFGSFTGGNTTPPVLQFTNTVTTVLLDENGIGPLCKGDGLFLSCADICGFFTNNDGHKQYRGLPRYFSVTLRKRSVRNPYPVTSLLSSLFNSLMPKIKGQPMEGDQAQIEEVRVYEGTEGVSGDPDMRRFIDQFGQKRTEPLTQ</sequence>
<keyword evidence="13" id="KW-1164">Virus endocytosis by host</keyword>